<feature type="transmembrane region" description="Helical" evidence="1">
    <location>
        <begin position="332"/>
        <end position="350"/>
    </location>
</feature>
<dbReference type="PANTHER" id="PTHR11161">
    <property type="entry name" value="O-ACYLTRANSFERASE"/>
    <property type="match status" value="1"/>
</dbReference>
<reference evidence="4 5" key="1">
    <citation type="journal article" date="2024" name="Insects">
        <title>An Improved Chromosome-Level Genome Assembly of the Firefly Pyrocoelia pectoralis.</title>
        <authorList>
            <person name="Fu X."/>
            <person name="Meyer-Rochow V.B."/>
            <person name="Ballantyne L."/>
            <person name="Zhu X."/>
        </authorList>
    </citation>
    <scope>NUCLEOTIDE SEQUENCE [LARGE SCALE GENOMIC DNA]</scope>
    <source>
        <strain evidence="4">XCY_ONT2</strain>
    </source>
</reference>
<dbReference type="EMBL" id="JAVRBK010000007">
    <property type="protein sequence ID" value="KAK5641505.1"/>
    <property type="molecule type" value="Genomic_DNA"/>
</dbReference>
<name>A0AAN7V3K8_9COLE</name>
<protein>
    <recommendedName>
        <fullName evidence="3">Nose resistant-to-fluoxetine protein N-terminal domain-containing protein</fullName>
    </recommendedName>
</protein>
<proteinExistence type="predicted"/>
<dbReference type="GO" id="GO:0016747">
    <property type="term" value="F:acyltransferase activity, transferring groups other than amino-acyl groups"/>
    <property type="evidence" value="ECO:0007669"/>
    <property type="project" value="InterPro"/>
</dbReference>
<evidence type="ECO:0000313" key="4">
    <source>
        <dbReference type="EMBL" id="KAK5641505.1"/>
    </source>
</evidence>
<feature type="signal peptide" evidence="2">
    <location>
        <begin position="1"/>
        <end position="18"/>
    </location>
</feature>
<keyword evidence="1" id="KW-1133">Transmembrane helix</keyword>
<evidence type="ECO:0000259" key="3">
    <source>
        <dbReference type="SMART" id="SM00703"/>
    </source>
</evidence>
<dbReference type="InterPro" id="IPR002656">
    <property type="entry name" value="Acyl_transf_3_dom"/>
</dbReference>
<feature type="chain" id="PRO_5042813231" description="Nose resistant-to-fluoxetine protein N-terminal domain-containing protein" evidence="2">
    <location>
        <begin position="19"/>
        <end position="664"/>
    </location>
</feature>
<feature type="transmembrane region" description="Helical" evidence="1">
    <location>
        <begin position="187"/>
        <end position="208"/>
    </location>
</feature>
<evidence type="ECO:0000256" key="2">
    <source>
        <dbReference type="SAM" id="SignalP"/>
    </source>
</evidence>
<dbReference type="Proteomes" id="UP001329430">
    <property type="component" value="Chromosome 7"/>
</dbReference>
<keyword evidence="5" id="KW-1185">Reference proteome</keyword>
<evidence type="ECO:0000256" key="1">
    <source>
        <dbReference type="SAM" id="Phobius"/>
    </source>
</evidence>
<dbReference type="Pfam" id="PF01757">
    <property type="entry name" value="Acyl_transf_3"/>
    <property type="match status" value="1"/>
</dbReference>
<dbReference type="InterPro" id="IPR052728">
    <property type="entry name" value="O2_lipid_transport_reg"/>
</dbReference>
<keyword evidence="1" id="KW-0472">Membrane</keyword>
<feature type="transmembrane region" description="Helical" evidence="1">
    <location>
        <begin position="611"/>
        <end position="633"/>
    </location>
</feature>
<dbReference type="InterPro" id="IPR006621">
    <property type="entry name" value="Nose-resist-to-fluoxetine_N"/>
</dbReference>
<feature type="transmembrane region" description="Helical" evidence="1">
    <location>
        <begin position="290"/>
        <end position="311"/>
    </location>
</feature>
<gene>
    <name evidence="4" type="ORF">RI129_010052</name>
</gene>
<dbReference type="Pfam" id="PF20146">
    <property type="entry name" value="NRF"/>
    <property type="match status" value="1"/>
</dbReference>
<accession>A0AAN7V3K8</accession>
<dbReference type="SMART" id="SM00703">
    <property type="entry name" value="NRF"/>
    <property type="match status" value="1"/>
</dbReference>
<feature type="domain" description="Nose resistant-to-fluoxetine protein N-terminal" evidence="3">
    <location>
        <begin position="48"/>
        <end position="170"/>
    </location>
</feature>
<feature type="transmembrane region" description="Helical" evidence="1">
    <location>
        <begin position="420"/>
        <end position="442"/>
    </location>
</feature>
<feature type="transmembrane region" description="Helical" evidence="1">
    <location>
        <begin position="462"/>
        <end position="487"/>
    </location>
</feature>
<feature type="transmembrane region" description="Helical" evidence="1">
    <location>
        <begin position="542"/>
        <end position="565"/>
    </location>
</feature>
<dbReference type="AlphaFoldDB" id="A0AAN7V3K8"/>
<keyword evidence="1" id="KW-0812">Transmembrane</keyword>
<feature type="transmembrane region" description="Helical" evidence="1">
    <location>
        <begin position="572"/>
        <end position="591"/>
    </location>
</feature>
<keyword evidence="2" id="KW-0732">Signal</keyword>
<feature type="transmembrane region" description="Helical" evidence="1">
    <location>
        <begin position="394"/>
        <end position="413"/>
    </location>
</feature>
<comment type="caution">
    <text evidence="4">The sequence shown here is derived from an EMBL/GenBank/DDBJ whole genome shotgun (WGS) entry which is preliminary data.</text>
</comment>
<evidence type="ECO:0000313" key="5">
    <source>
        <dbReference type="Proteomes" id="UP001329430"/>
    </source>
</evidence>
<feature type="transmembrane region" description="Helical" evidence="1">
    <location>
        <begin position="499"/>
        <end position="522"/>
    </location>
</feature>
<organism evidence="4 5">
    <name type="scientific">Pyrocoelia pectoralis</name>
    <dbReference type="NCBI Taxonomy" id="417401"/>
    <lineage>
        <taxon>Eukaryota</taxon>
        <taxon>Metazoa</taxon>
        <taxon>Ecdysozoa</taxon>
        <taxon>Arthropoda</taxon>
        <taxon>Hexapoda</taxon>
        <taxon>Insecta</taxon>
        <taxon>Pterygota</taxon>
        <taxon>Neoptera</taxon>
        <taxon>Endopterygota</taxon>
        <taxon>Coleoptera</taxon>
        <taxon>Polyphaga</taxon>
        <taxon>Elateriformia</taxon>
        <taxon>Elateroidea</taxon>
        <taxon>Lampyridae</taxon>
        <taxon>Lampyrinae</taxon>
        <taxon>Pyrocoelia</taxon>
    </lineage>
</organism>
<dbReference type="PANTHER" id="PTHR11161:SF0">
    <property type="entry name" value="O-ACYLTRANSFERASE LIKE PROTEIN"/>
    <property type="match status" value="1"/>
</dbReference>
<sequence length="664" mass="76148">MWLEQVIVAILVLQVSGAQNLMGKQSGYMGYFRVTLDDLVQNTTNEIGTNCRRHLNYYRKGLEMHRTWALQMFDATSKLQSGIGFGNTADLGSFKECIKINRRINYSEYIRGRYCLGETSLNLNGIASLNASLTLQLASCLPHTCTSSDASIIYTYFDLNITFPKKLCQTILDQEDLRFGVAEYCGIAFFAIFAVIITISTTYDIYLYTSESQTKHSILVAFSVLKNGKKLIAIENNAKQITCINGIRVISTLWIILDHRYSIQFSFPLWNNFYKDAWRLSAGNMFMLNAPMAVDTFFLLSGTVVTYVYLWSAEKTRSFPFFKFYLHRFLRLTPVLAAVIIFIVTLLRHVSSGPLWTSTINTQLIEGCEKFWWKTLLYIQNYGQESTMCIPHGWYLSADMQLFVVSPIFLLALSRWPKRTMCGIIALTVCNIIACFLLGWFLELNAIMQGNVDFEKQMIYVWQYYFPAYTRAAPWLIGIILGYYLYLSKKEKRTLPMKAVVVVWILSLVVICAIVFGGHGLLTSEYHKPINSVYFALVRPAWALVISGVIFTCANNYGGPVNWFLSLPIFEVLSRFTYTLYIVHYIVIYILTSQMRTTIFFNNLEAMHQFWGDFAFTLFVSAFLTLTFELPVMEIEKIIFTKKRSESTMTLEEGASAVERPPRP</sequence>